<accession>A0A931B2G9</accession>
<dbReference type="AlphaFoldDB" id="A0A931B2G9"/>
<dbReference type="Proteomes" id="UP000657385">
    <property type="component" value="Unassembled WGS sequence"/>
</dbReference>
<evidence type="ECO:0000313" key="3">
    <source>
        <dbReference type="Proteomes" id="UP000657385"/>
    </source>
</evidence>
<comment type="caution">
    <text evidence="2">The sequence shown here is derived from an EMBL/GenBank/DDBJ whole genome shotgun (WGS) entry which is preliminary data.</text>
</comment>
<evidence type="ECO:0000313" key="2">
    <source>
        <dbReference type="EMBL" id="MBF9066788.1"/>
    </source>
</evidence>
<name>A0A931B2G9_9ACTN</name>
<organism evidence="2 3">
    <name type="scientific">Streptacidiphilus fuscans</name>
    <dbReference type="NCBI Taxonomy" id="2789292"/>
    <lineage>
        <taxon>Bacteria</taxon>
        <taxon>Bacillati</taxon>
        <taxon>Actinomycetota</taxon>
        <taxon>Actinomycetes</taxon>
        <taxon>Kitasatosporales</taxon>
        <taxon>Streptomycetaceae</taxon>
        <taxon>Streptacidiphilus</taxon>
    </lineage>
</organism>
<sequence>MKRIVKRLLLGGGVVTASLALSMGTAFASTGVYYTASQTPDGCSAALDLYSGSYGYGEVWAGATDCTISIQQRNLSTGGYGTPQYNTASPYGFATAGNMYHGDGVHQLQVCMYDQDNGGGCTAWMN</sequence>
<proteinExistence type="predicted"/>
<protein>
    <recommendedName>
        <fullName evidence="4">Secreted protein</fullName>
    </recommendedName>
</protein>
<evidence type="ECO:0000256" key="1">
    <source>
        <dbReference type="SAM" id="SignalP"/>
    </source>
</evidence>
<feature type="chain" id="PRO_5036875087" description="Secreted protein" evidence="1">
    <location>
        <begin position="29"/>
        <end position="126"/>
    </location>
</feature>
<reference evidence="2" key="1">
    <citation type="submission" date="2020-11" db="EMBL/GenBank/DDBJ databases">
        <title>Isolation and identification of active actinomycetes.</title>
        <authorList>
            <person name="Yu B."/>
        </authorList>
    </citation>
    <scope>NUCLEOTIDE SEQUENCE</scope>
    <source>
        <strain evidence="2">NEAU-YB345</strain>
    </source>
</reference>
<feature type="signal peptide" evidence="1">
    <location>
        <begin position="1"/>
        <end position="28"/>
    </location>
</feature>
<keyword evidence="1" id="KW-0732">Signal</keyword>
<keyword evidence="3" id="KW-1185">Reference proteome</keyword>
<dbReference type="EMBL" id="JADPRT010000001">
    <property type="protein sequence ID" value="MBF9066788.1"/>
    <property type="molecule type" value="Genomic_DNA"/>
</dbReference>
<dbReference type="RefSeq" id="WP_196191969.1">
    <property type="nucleotide sequence ID" value="NZ_JADPRT010000001.1"/>
</dbReference>
<evidence type="ECO:0008006" key="4">
    <source>
        <dbReference type="Google" id="ProtNLM"/>
    </source>
</evidence>
<gene>
    <name evidence="2" type="ORF">I2501_01890</name>
</gene>